<feature type="compositionally biased region" description="Low complexity" evidence="2">
    <location>
        <begin position="393"/>
        <end position="405"/>
    </location>
</feature>
<evidence type="ECO:0000256" key="2">
    <source>
        <dbReference type="SAM" id="MobiDB-lite"/>
    </source>
</evidence>
<dbReference type="InterPro" id="IPR036322">
    <property type="entry name" value="WD40_repeat_dom_sf"/>
</dbReference>
<evidence type="ECO:0000313" key="3">
    <source>
        <dbReference type="EMBL" id="KAK2624547.1"/>
    </source>
</evidence>
<evidence type="ECO:0000256" key="1">
    <source>
        <dbReference type="PROSITE-ProRule" id="PRU00221"/>
    </source>
</evidence>
<proteinExistence type="predicted"/>
<feature type="repeat" description="WD" evidence="1">
    <location>
        <begin position="414"/>
        <end position="427"/>
    </location>
</feature>
<sequence length="427" mass="45472">MRMTWKSITSKAPNGKLSLLNYHNKASSLIIVRTPDGTTLLTSSADNTVRTFILPATLLSDPSPPTLAPYTHHTYPTPINCLTPYPFYTLSDPSTTLYLSTPSALPIRLLNSLSPTTSPLSTYPLISPTTEAYSTPSSILWSTQNHFLAGTDCLIALFDISRSGDGPVVRMPTIPSKRHKMKGGGVGMRGLVSALSQQPSPENADRGMLAAGTWTRWVGLYDMGGLGGTVATWCVGEAADKEAGIGGTGITETLWSACGRYLLVVERRTQGVLVYDVRVTGKLVAWLVGREADTNQRLGVGVFEGEKGMEVWAGGTDGVVRVWEGVGMTEGPVERGWEWKAHDDPITSAAVHSSGTVVATCSGQRSFSVEDTDDGTGDGESTDDDSSDDDNSTDSNSDSDSSSGSRLSRSPKPVSTSPDNSIKVWSL</sequence>
<dbReference type="PANTHER" id="PTHR13211:SF0">
    <property type="entry name" value="TELOMERASE CAJAL BODY PROTEIN 1"/>
    <property type="match status" value="1"/>
</dbReference>
<dbReference type="AlphaFoldDB" id="A0AAD9SWY7"/>
<name>A0AAD9SWY7_9HELO</name>
<dbReference type="Pfam" id="PF00400">
    <property type="entry name" value="WD40"/>
    <property type="match status" value="1"/>
</dbReference>
<gene>
    <name evidence="3" type="ORF">QTJ16_006497</name>
</gene>
<comment type="caution">
    <text evidence="3">The sequence shown here is derived from an EMBL/GenBank/DDBJ whole genome shotgun (WGS) entry which is preliminary data.</text>
</comment>
<dbReference type="InterPro" id="IPR015943">
    <property type="entry name" value="WD40/YVTN_repeat-like_dom_sf"/>
</dbReference>
<feature type="compositionally biased region" description="Acidic residues" evidence="2">
    <location>
        <begin position="370"/>
        <end position="392"/>
    </location>
</feature>
<dbReference type="InterPro" id="IPR051150">
    <property type="entry name" value="SWT21/TCAB1_mRNA_Telomere"/>
</dbReference>
<protein>
    <submittedName>
        <fullName evidence="3">Uncharacterized protein</fullName>
    </submittedName>
</protein>
<dbReference type="PANTHER" id="PTHR13211">
    <property type="entry name" value="TELOMERASE CAJAL BODY PROTEIN 1"/>
    <property type="match status" value="1"/>
</dbReference>
<dbReference type="Gene3D" id="2.130.10.10">
    <property type="entry name" value="YVTN repeat-like/Quinoprotein amine dehydrogenase"/>
    <property type="match status" value="2"/>
</dbReference>
<dbReference type="InterPro" id="IPR001680">
    <property type="entry name" value="WD40_rpt"/>
</dbReference>
<reference evidence="3" key="1">
    <citation type="submission" date="2023-06" db="EMBL/GenBank/DDBJ databases">
        <title>Draft genome of Marssonina rosae.</title>
        <authorList>
            <person name="Cheng Q."/>
        </authorList>
    </citation>
    <scope>NUCLEOTIDE SEQUENCE</scope>
    <source>
        <strain evidence="3">R4</strain>
    </source>
</reference>
<dbReference type="EMBL" id="JAUBYV010000010">
    <property type="protein sequence ID" value="KAK2624547.1"/>
    <property type="molecule type" value="Genomic_DNA"/>
</dbReference>
<accession>A0AAD9SWY7</accession>
<organism evidence="3 4">
    <name type="scientific">Diplocarpon rosae</name>
    <dbReference type="NCBI Taxonomy" id="946125"/>
    <lineage>
        <taxon>Eukaryota</taxon>
        <taxon>Fungi</taxon>
        <taxon>Dikarya</taxon>
        <taxon>Ascomycota</taxon>
        <taxon>Pezizomycotina</taxon>
        <taxon>Leotiomycetes</taxon>
        <taxon>Helotiales</taxon>
        <taxon>Drepanopezizaceae</taxon>
        <taxon>Diplocarpon</taxon>
    </lineage>
</organism>
<dbReference type="SUPFAM" id="SSF50978">
    <property type="entry name" value="WD40 repeat-like"/>
    <property type="match status" value="1"/>
</dbReference>
<evidence type="ECO:0000313" key="4">
    <source>
        <dbReference type="Proteomes" id="UP001285354"/>
    </source>
</evidence>
<keyword evidence="1" id="KW-0853">WD repeat</keyword>
<keyword evidence="4" id="KW-1185">Reference proteome</keyword>
<feature type="region of interest" description="Disordered" evidence="2">
    <location>
        <begin position="362"/>
        <end position="427"/>
    </location>
</feature>
<dbReference type="PROSITE" id="PS50082">
    <property type="entry name" value="WD_REPEATS_2"/>
    <property type="match status" value="1"/>
</dbReference>
<dbReference type="Proteomes" id="UP001285354">
    <property type="component" value="Unassembled WGS sequence"/>
</dbReference>